<proteinExistence type="predicted"/>
<keyword evidence="3" id="KW-1185">Reference proteome</keyword>
<dbReference type="RefSeq" id="WP_205004426.1">
    <property type="nucleotide sequence ID" value="NZ_JAFBER010000022.1"/>
</dbReference>
<dbReference type="Proteomes" id="UP000808914">
    <property type="component" value="Unassembled WGS sequence"/>
</dbReference>
<accession>A0ABS2Q2K4</accession>
<sequence length="150" mass="16490">MFMIAAFDHSIYLESALSLLEKNGINDQNILAVPLENRDCQNRLFDTIHHSDGTSLFDLGAALATALAVIGASIGFQLKWGPIIWGLIGAATGFTIGLIIDILMTRKKEKGAQKNNTEVILIICCQNHEETTVEKILWENQALRVGKLNV</sequence>
<evidence type="ECO:0000313" key="3">
    <source>
        <dbReference type="Proteomes" id="UP000808914"/>
    </source>
</evidence>
<keyword evidence="1" id="KW-0812">Transmembrane</keyword>
<feature type="transmembrane region" description="Helical" evidence="1">
    <location>
        <begin position="83"/>
        <end position="104"/>
    </location>
</feature>
<dbReference type="EMBL" id="JAFBER010000022">
    <property type="protein sequence ID" value="MBM7646533.1"/>
    <property type="molecule type" value="Genomic_DNA"/>
</dbReference>
<name>A0ABS2Q2K4_9BACL</name>
<evidence type="ECO:0000256" key="1">
    <source>
        <dbReference type="SAM" id="Phobius"/>
    </source>
</evidence>
<organism evidence="2 3">
    <name type="scientific">Scopulibacillus daqui</name>
    <dbReference type="NCBI Taxonomy" id="1469162"/>
    <lineage>
        <taxon>Bacteria</taxon>
        <taxon>Bacillati</taxon>
        <taxon>Bacillota</taxon>
        <taxon>Bacilli</taxon>
        <taxon>Bacillales</taxon>
        <taxon>Sporolactobacillaceae</taxon>
        <taxon>Scopulibacillus</taxon>
    </lineage>
</organism>
<evidence type="ECO:0000313" key="2">
    <source>
        <dbReference type="EMBL" id="MBM7646533.1"/>
    </source>
</evidence>
<keyword evidence="1" id="KW-1133">Transmembrane helix</keyword>
<comment type="caution">
    <text evidence="2">The sequence shown here is derived from an EMBL/GenBank/DDBJ whole genome shotgun (WGS) entry which is preliminary data.</text>
</comment>
<reference evidence="2 3" key="1">
    <citation type="submission" date="2021-01" db="EMBL/GenBank/DDBJ databases">
        <title>Genomic Encyclopedia of Type Strains, Phase IV (KMG-IV): sequencing the most valuable type-strain genomes for metagenomic binning, comparative biology and taxonomic classification.</title>
        <authorList>
            <person name="Goeker M."/>
        </authorList>
    </citation>
    <scope>NUCLEOTIDE SEQUENCE [LARGE SCALE GENOMIC DNA]</scope>
    <source>
        <strain evidence="2 3">DSM 28236</strain>
    </source>
</reference>
<feature type="transmembrane region" description="Helical" evidence="1">
    <location>
        <begin position="56"/>
        <end position="77"/>
    </location>
</feature>
<keyword evidence="1" id="KW-0472">Membrane</keyword>
<protein>
    <submittedName>
        <fullName evidence="2">Uncharacterized protein</fullName>
    </submittedName>
</protein>
<gene>
    <name evidence="2" type="ORF">JOD45_002763</name>
</gene>